<proteinExistence type="predicted"/>
<evidence type="ECO:0000313" key="3">
    <source>
        <dbReference type="Proteomes" id="UP000030635"/>
    </source>
</evidence>
<keyword evidence="1" id="KW-0812">Transmembrane</keyword>
<evidence type="ECO:0000256" key="1">
    <source>
        <dbReference type="SAM" id="Phobius"/>
    </source>
</evidence>
<feature type="transmembrane region" description="Helical" evidence="1">
    <location>
        <begin position="39"/>
        <end position="59"/>
    </location>
</feature>
<organism evidence="2 3">
    <name type="scientific">Clostridium baratii str. Sullivan</name>
    <dbReference type="NCBI Taxonomy" id="1415775"/>
    <lineage>
        <taxon>Bacteria</taxon>
        <taxon>Bacillati</taxon>
        <taxon>Bacillota</taxon>
        <taxon>Clostridia</taxon>
        <taxon>Eubacteriales</taxon>
        <taxon>Clostridiaceae</taxon>
        <taxon>Clostridium</taxon>
    </lineage>
</organism>
<gene>
    <name evidence="2" type="ORF">U729_883</name>
</gene>
<dbReference type="RefSeq" id="WP_039311986.1">
    <property type="nucleotide sequence ID" value="NZ_CP006905.1"/>
</dbReference>
<feature type="transmembrane region" description="Helical" evidence="1">
    <location>
        <begin position="71"/>
        <end position="90"/>
    </location>
</feature>
<keyword evidence="1" id="KW-1133">Transmembrane helix</keyword>
<keyword evidence="1" id="KW-0472">Membrane</keyword>
<protein>
    <submittedName>
        <fullName evidence="2">Uncharacterized protein</fullName>
    </submittedName>
</protein>
<name>A0A0A7FUB9_9CLOT</name>
<dbReference type="Proteomes" id="UP000030635">
    <property type="component" value="Chromosome"/>
</dbReference>
<feature type="transmembrane region" description="Helical" evidence="1">
    <location>
        <begin position="110"/>
        <end position="134"/>
    </location>
</feature>
<evidence type="ECO:0000313" key="2">
    <source>
        <dbReference type="EMBL" id="AIY83214.1"/>
    </source>
</evidence>
<sequence length="189" mass="21637">MRGEKLNKGKVQLLDKISSIQNKLDEIYTSYTFFSIAKFIFYIVPAAFLIYIYIMIINNNITFNTIIKKDPLIAVTFINAMLNLFCALVLKNGIDELKEGRNKYATNSSFILIAISQILCGDIIASFLIFLGLYKSIERNSSYKDAIKNYIGEIKKSSRKSLLNLIGSILILMVFILSFCFYIRIYSKL</sequence>
<reference evidence="2 3" key="1">
    <citation type="journal article" date="2015" name="Infect. Genet. Evol.">
        <title>Genomic sequences of six botulinum neurotoxin-producing strains representing three clostridial species illustrate the mobility and diversity of botulinum neurotoxin genes.</title>
        <authorList>
            <person name="Smith T.J."/>
            <person name="Hill K.K."/>
            <person name="Xie G."/>
            <person name="Foley B.T."/>
            <person name="Williamson C.H."/>
            <person name="Foster J.T."/>
            <person name="Johnson S.L."/>
            <person name="Chertkov O."/>
            <person name="Teshima H."/>
            <person name="Gibbons H.S."/>
            <person name="Johnsky L.A."/>
            <person name="Karavis M.A."/>
            <person name="Smith L.A."/>
        </authorList>
    </citation>
    <scope>NUCLEOTIDE SEQUENCE [LARGE SCALE GENOMIC DNA]</scope>
    <source>
        <strain evidence="2">Sullivan</strain>
    </source>
</reference>
<keyword evidence="3" id="KW-1185">Reference proteome</keyword>
<accession>A0A0A7FUB9</accession>
<dbReference type="STRING" id="1561.NPD11_2109"/>
<dbReference type="KEGG" id="cbv:U729_883"/>
<feature type="transmembrane region" description="Helical" evidence="1">
    <location>
        <begin position="162"/>
        <end position="185"/>
    </location>
</feature>
<dbReference type="AlphaFoldDB" id="A0A0A7FUB9"/>
<dbReference type="EMBL" id="CP006905">
    <property type="protein sequence ID" value="AIY83214.1"/>
    <property type="molecule type" value="Genomic_DNA"/>
</dbReference>
<dbReference type="HOGENOM" id="CLU_1432245_0_0_9"/>